<feature type="domain" description="DC1" evidence="6">
    <location>
        <begin position="12"/>
        <end position="61"/>
    </location>
</feature>
<dbReference type="GO" id="GO:0008270">
    <property type="term" value="F:zinc ion binding"/>
    <property type="evidence" value="ECO:0007669"/>
    <property type="project" value="UniProtKB-KW"/>
</dbReference>
<evidence type="ECO:0000256" key="4">
    <source>
        <dbReference type="ARBA" id="ARBA00022833"/>
    </source>
</evidence>
<gene>
    <name evidence="7" type="ORF">OLC1_LOCUS12428</name>
</gene>
<sequence length="346" mass="37923">MSSQSETTLKHFSHPHPLKLTNHQNISASATCSGCKLQVNSGTNCYSCTKNCHYFLHTKCAKMPSKITHPFEKKGHVLTLYSKSPYEGSSHYNCDACGKPGQGFCYHCKICKNDLHILCAVLPLKFNHQSHPHQLNLIFSPTHYNKIFVCDVCGDSGSDHWLYRCNNSGCDFDVHLNCRNIPTPRLQNQAPTTSSRSLHHQPPQSYSSYHVPTGIPTTHPYQGMDNYYAVIMAEMMRLEQELLAVQHRMNQQQMQVFQQIQNMTAAQRYGNGGFGGIQNLIHGLTGGPTNMLGGNIPGLDPFSVLGGGGGFGGMDFTSFLGGGGFDIFGNLGIGSFLGGGFGFGFC</sequence>
<organism evidence="7 8">
    <name type="scientific">Oldenlandia corymbosa var. corymbosa</name>
    <dbReference type="NCBI Taxonomy" id="529605"/>
    <lineage>
        <taxon>Eukaryota</taxon>
        <taxon>Viridiplantae</taxon>
        <taxon>Streptophyta</taxon>
        <taxon>Embryophyta</taxon>
        <taxon>Tracheophyta</taxon>
        <taxon>Spermatophyta</taxon>
        <taxon>Magnoliopsida</taxon>
        <taxon>eudicotyledons</taxon>
        <taxon>Gunneridae</taxon>
        <taxon>Pentapetalae</taxon>
        <taxon>asterids</taxon>
        <taxon>lamiids</taxon>
        <taxon>Gentianales</taxon>
        <taxon>Rubiaceae</taxon>
        <taxon>Rubioideae</taxon>
        <taxon>Spermacoceae</taxon>
        <taxon>Hedyotis-Oldenlandia complex</taxon>
        <taxon>Oldenlandia</taxon>
    </lineage>
</organism>
<dbReference type="PANTHER" id="PTHR46288:SF13">
    <property type="entry name" value="DC1 DOMAIN CONTAINING PROTEIN"/>
    <property type="match status" value="1"/>
</dbReference>
<evidence type="ECO:0000313" key="8">
    <source>
        <dbReference type="Proteomes" id="UP001161247"/>
    </source>
</evidence>
<dbReference type="EMBL" id="OX459121">
    <property type="protein sequence ID" value="CAI9103215.1"/>
    <property type="molecule type" value="Genomic_DNA"/>
</dbReference>
<dbReference type="Proteomes" id="UP001161247">
    <property type="component" value="Chromosome 4"/>
</dbReference>
<dbReference type="InterPro" id="IPR004146">
    <property type="entry name" value="DC1"/>
</dbReference>
<dbReference type="InterPro" id="IPR046349">
    <property type="entry name" value="C1-like_sf"/>
</dbReference>
<evidence type="ECO:0000313" key="7">
    <source>
        <dbReference type="EMBL" id="CAI9103215.1"/>
    </source>
</evidence>
<accession>A0AAV1D837</accession>
<dbReference type="Pfam" id="PF03107">
    <property type="entry name" value="C1_2"/>
    <property type="match status" value="3"/>
</dbReference>
<reference evidence="7" key="1">
    <citation type="submission" date="2023-03" db="EMBL/GenBank/DDBJ databases">
        <authorList>
            <person name="Julca I."/>
        </authorList>
    </citation>
    <scope>NUCLEOTIDE SEQUENCE</scope>
</reference>
<dbReference type="InterPro" id="IPR011011">
    <property type="entry name" value="Znf_FYVE_PHD"/>
</dbReference>
<evidence type="ECO:0000256" key="1">
    <source>
        <dbReference type="ARBA" id="ARBA00022723"/>
    </source>
</evidence>
<keyword evidence="8" id="KW-1185">Reference proteome</keyword>
<keyword evidence="4" id="KW-0862">Zinc</keyword>
<dbReference type="AlphaFoldDB" id="A0AAV1D837"/>
<dbReference type="PANTHER" id="PTHR46288">
    <property type="entry name" value="PHORBOL-ESTER/DAG-TYPE DOMAIN-CONTAINING PROTEIN"/>
    <property type="match status" value="1"/>
</dbReference>
<evidence type="ECO:0000256" key="2">
    <source>
        <dbReference type="ARBA" id="ARBA00022737"/>
    </source>
</evidence>
<protein>
    <submittedName>
        <fullName evidence="7">OLC1v1001664C1</fullName>
    </submittedName>
</protein>
<name>A0AAV1D837_OLDCO</name>
<evidence type="ECO:0000259" key="6">
    <source>
        <dbReference type="Pfam" id="PF03107"/>
    </source>
</evidence>
<evidence type="ECO:0000256" key="5">
    <source>
        <dbReference type="SAM" id="MobiDB-lite"/>
    </source>
</evidence>
<feature type="region of interest" description="Disordered" evidence="5">
    <location>
        <begin position="186"/>
        <end position="206"/>
    </location>
</feature>
<dbReference type="SUPFAM" id="SSF57889">
    <property type="entry name" value="Cysteine-rich domain"/>
    <property type="match status" value="1"/>
</dbReference>
<keyword evidence="2" id="KW-0677">Repeat</keyword>
<feature type="domain" description="DC1" evidence="6">
    <location>
        <begin position="129"/>
        <end position="178"/>
    </location>
</feature>
<keyword evidence="1" id="KW-0479">Metal-binding</keyword>
<dbReference type="SUPFAM" id="SSF57903">
    <property type="entry name" value="FYVE/PHD zinc finger"/>
    <property type="match status" value="1"/>
</dbReference>
<proteinExistence type="predicted"/>
<keyword evidence="3" id="KW-0863">Zinc-finger</keyword>
<evidence type="ECO:0000256" key="3">
    <source>
        <dbReference type="ARBA" id="ARBA00022771"/>
    </source>
</evidence>
<feature type="domain" description="DC1" evidence="6">
    <location>
        <begin position="76"/>
        <end position="120"/>
    </location>
</feature>